<comment type="subunit">
    <text evidence="3">Homodimer.</text>
</comment>
<dbReference type="InterPro" id="IPR011051">
    <property type="entry name" value="RmlC_Cupin_sf"/>
</dbReference>
<reference evidence="4" key="1">
    <citation type="submission" date="2009-01" db="EMBL/GenBank/DDBJ databases">
        <title>Complete sequence of chromosome Cyanothece sp. PCC 7425.</title>
        <authorList>
            <consortium name="US DOE Joint Genome Institute"/>
            <person name="Lucas S."/>
            <person name="Copeland A."/>
            <person name="Lapidus A."/>
            <person name="Glavina del Rio T."/>
            <person name="Dalin E."/>
            <person name="Tice H."/>
            <person name="Bruce D."/>
            <person name="Goodwin L."/>
            <person name="Pitluck S."/>
            <person name="Sims D."/>
            <person name="Meineke L."/>
            <person name="Brettin T."/>
            <person name="Detter J.C."/>
            <person name="Han C."/>
            <person name="Larimer F."/>
            <person name="Land M."/>
            <person name="Hauser L."/>
            <person name="Kyrpides N."/>
            <person name="Ovchinnikova G."/>
            <person name="Liberton M."/>
            <person name="Stoeckel J."/>
            <person name="Banerjee A."/>
            <person name="Singh A."/>
            <person name="Page L."/>
            <person name="Sato H."/>
            <person name="Zhao L."/>
            <person name="Sherman L."/>
            <person name="Pakrasi H."/>
            <person name="Richardson P."/>
        </authorList>
    </citation>
    <scope>NUCLEOTIDE SEQUENCE</scope>
    <source>
        <strain evidence="4">PCC 7425</strain>
    </source>
</reference>
<keyword evidence="3 4" id="KW-0413">Isomerase</keyword>
<dbReference type="PANTHER" id="PTHR21047">
    <property type="entry name" value="DTDP-6-DEOXY-D-GLUCOSE-3,5 EPIMERASE"/>
    <property type="match status" value="1"/>
</dbReference>
<name>B8HYF4_CYAP4</name>
<comment type="function">
    <text evidence="3">Catalyzes the epimerization of the C3' and C5'positions of dTDP-6-deoxy-D-xylo-4-hexulose, forming dTDP-6-deoxy-L-lyxo-4-hexulose.</text>
</comment>
<dbReference type="GO" id="GO:0000271">
    <property type="term" value="P:polysaccharide biosynthetic process"/>
    <property type="evidence" value="ECO:0007669"/>
    <property type="project" value="TreeGrafter"/>
</dbReference>
<dbReference type="AlphaFoldDB" id="B8HYF4"/>
<comment type="pathway">
    <text evidence="3">Carbohydrate biosynthesis; dTDP-L-rhamnose biosynthesis.</text>
</comment>
<proteinExistence type="inferred from homology"/>
<gene>
    <name evidence="4" type="ordered locus">Cyan7425_4295</name>
</gene>
<dbReference type="EC" id="5.1.3.13" evidence="3"/>
<dbReference type="Gene3D" id="2.60.120.10">
    <property type="entry name" value="Jelly Rolls"/>
    <property type="match status" value="1"/>
</dbReference>
<dbReference type="OrthoDB" id="9800680at2"/>
<dbReference type="InterPro" id="IPR000888">
    <property type="entry name" value="RmlC-like"/>
</dbReference>
<dbReference type="InterPro" id="IPR014710">
    <property type="entry name" value="RmlC-like_jellyroll"/>
</dbReference>
<dbReference type="GO" id="GO:0019305">
    <property type="term" value="P:dTDP-rhamnose biosynthetic process"/>
    <property type="evidence" value="ECO:0007669"/>
    <property type="project" value="UniProtKB-UniRule"/>
</dbReference>
<comment type="catalytic activity">
    <reaction evidence="3">
        <text>dTDP-4-dehydro-6-deoxy-alpha-D-glucose = dTDP-4-dehydro-beta-L-rhamnose</text>
        <dbReference type="Rhea" id="RHEA:16969"/>
        <dbReference type="ChEBI" id="CHEBI:57649"/>
        <dbReference type="ChEBI" id="CHEBI:62830"/>
        <dbReference type="EC" id="5.1.3.13"/>
    </reaction>
</comment>
<dbReference type="PANTHER" id="PTHR21047:SF2">
    <property type="entry name" value="THYMIDINE DIPHOSPHO-4-KETO-RHAMNOSE 3,5-EPIMERASE"/>
    <property type="match status" value="1"/>
</dbReference>
<protein>
    <recommendedName>
        <fullName evidence="3">dTDP-4-dehydrorhamnose 3,5-epimerase</fullName>
        <ecNumber evidence="3">5.1.3.13</ecNumber>
    </recommendedName>
    <alternativeName>
        <fullName evidence="3">Thymidine diphospho-4-keto-rhamnose 3,5-epimerase</fullName>
    </alternativeName>
</protein>
<dbReference type="KEGG" id="cyn:Cyan7425_4295"/>
<evidence type="ECO:0000313" key="4">
    <source>
        <dbReference type="EMBL" id="ACL46608.1"/>
    </source>
</evidence>
<comment type="similarity">
    <text evidence="3">Belongs to the dTDP-4-dehydrorhamnose 3,5-epimerase family.</text>
</comment>
<dbReference type="GO" id="GO:0008830">
    <property type="term" value="F:dTDP-4-dehydrorhamnose 3,5-epimerase activity"/>
    <property type="evidence" value="ECO:0007669"/>
    <property type="project" value="UniProtKB-UniRule"/>
</dbReference>
<dbReference type="STRING" id="395961.Cyan7425_4295"/>
<dbReference type="EMBL" id="CP001344">
    <property type="protein sequence ID" value="ACL46608.1"/>
    <property type="molecule type" value="Genomic_DNA"/>
</dbReference>
<dbReference type="Pfam" id="PF00908">
    <property type="entry name" value="dTDP_sugar_isom"/>
    <property type="match status" value="1"/>
</dbReference>
<sequence length="181" mass="20586">MKITPTEIPEVLILEPQVYGDQRGWFYESFNTRTFQEKTGLAVDFVQDNHSYSQHHVLRGLHYQIQQPQGKLVRAVAGMVFDVAVDLRKSSRTFGQWVGVELSGENHRQLWIPSGFAHGFLVLSETAEVLYKTTDYYAPQYDRCLLWNDPDLAIAWPLTGTAILSAKDQAGLPWGKAEVYP</sequence>
<accession>B8HYF4</accession>
<dbReference type="HOGENOM" id="CLU_090940_1_1_3"/>
<dbReference type="eggNOG" id="COG1898">
    <property type="taxonomic scope" value="Bacteria"/>
</dbReference>
<dbReference type="UniPathway" id="UPA00124"/>
<dbReference type="NCBIfam" id="TIGR01221">
    <property type="entry name" value="rmlC"/>
    <property type="match status" value="1"/>
</dbReference>
<feature type="site" description="Participates in a stacking interaction with the thymidine ring of dTDP-4-oxo-6-deoxyglucose" evidence="2">
    <location>
        <position position="137"/>
    </location>
</feature>
<organism evidence="4">
    <name type="scientific">Cyanothece sp. (strain PCC 7425 / ATCC 29141)</name>
    <dbReference type="NCBI Taxonomy" id="395961"/>
    <lineage>
        <taxon>Bacteria</taxon>
        <taxon>Bacillati</taxon>
        <taxon>Cyanobacteriota</taxon>
        <taxon>Cyanophyceae</taxon>
        <taxon>Gomontiellales</taxon>
        <taxon>Cyanothecaceae</taxon>
        <taxon>Cyanothece</taxon>
    </lineage>
</organism>
<dbReference type="GO" id="GO:0005829">
    <property type="term" value="C:cytosol"/>
    <property type="evidence" value="ECO:0007669"/>
    <property type="project" value="TreeGrafter"/>
</dbReference>
<feature type="active site" description="Proton acceptor" evidence="1">
    <location>
        <position position="62"/>
    </location>
</feature>
<evidence type="ECO:0000256" key="1">
    <source>
        <dbReference type="PIRSR" id="PIRSR600888-1"/>
    </source>
</evidence>
<dbReference type="SUPFAM" id="SSF51182">
    <property type="entry name" value="RmlC-like cupins"/>
    <property type="match status" value="1"/>
</dbReference>
<evidence type="ECO:0000256" key="3">
    <source>
        <dbReference type="RuleBase" id="RU364069"/>
    </source>
</evidence>
<evidence type="ECO:0000256" key="2">
    <source>
        <dbReference type="PIRSR" id="PIRSR600888-3"/>
    </source>
</evidence>
<dbReference type="CDD" id="cd00438">
    <property type="entry name" value="cupin_RmlC"/>
    <property type="match status" value="1"/>
</dbReference>
<feature type="active site" description="Proton donor" evidence="1">
    <location>
        <position position="131"/>
    </location>
</feature>